<dbReference type="Proteomes" id="UP000827442">
    <property type="component" value="Segment"/>
</dbReference>
<name>A0AAE7V4G1_9CAUD</name>
<organism evidence="1 2">
    <name type="scientific">uncultured phage cr17_1</name>
    <dbReference type="NCBI Taxonomy" id="2986404"/>
    <lineage>
        <taxon>Viruses</taxon>
        <taxon>Duplodnaviria</taxon>
        <taxon>Heunggongvirae</taxon>
        <taxon>Uroviricota</taxon>
        <taxon>Caudoviricetes</taxon>
        <taxon>Crassvirales</taxon>
        <taxon>Intestiviridae</taxon>
        <taxon>Crudevirinae</taxon>
        <taxon>Endlipuvirus</taxon>
        <taxon>Endlipuvirus intestinihominis</taxon>
    </lineage>
</organism>
<accession>A0AAE7V4G1</accession>
<evidence type="ECO:0000313" key="1">
    <source>
        <dbReference type="EMBL" id="QWM90373.1"/>
    </source>
</evidence>
<dbReference type="KEGG" id="vg:75691589"/>
<dbReference type="EMBL" id="MZ130488">
    <property type="protein sequence ID" value="QWM90373.1"/>
    <property type="molecule type" value="Genomic_DNA"/>
</dbReference>
<protein>
    <recommendedName>
        <fullName evidence="3">Tail fiber protein</fullName>
    </recommendedName>
</protein>
<dbReference type="GeneID" id="75691589"/>
<evidence type="ECO:0000313" key="2">
    <source>
        <dbReference type="Proteomes" id="UP000827442"/>
    </source>
</evidence>
<gene>
    <name evidence="1" type="primary">gp_25636</name>
</gene>
<reference evidence="1 2" key="1">
    <citation type="submission" date="2021-04" db="EMBL/GenBank/DDBJ databases">
        <authorList>
            <person name="Shkoporov A.N."/>
            <person name="Stockdale S.R."/>
            <person name="Guerin E."/>
            <person name="Ross R.P."/>
            <person name="Hill C."/>
        </authorList>
    </citation>
    <scope>NUCLEOTIDE SEQUENCE [LARGE SCALE GENOMIC DNA]</scope>
    <source>
        <strain evidence="2">cr17_1</strain>
    </source>
</reference>
<dbReference type="RefSeq" id="YP_010359945.1">
    <property type="nucleotide sequence ID" value="NC_062778.1"/>
</dbReference>
<evidence type="ECO:0008006" key="3">
    <source>
        <dbReference type="Google" id="ProtNLM"/>
    </source>
</evidence>
<proteinExistence type="predicted"/>
<keyword evidence="2" id="KW-1185">Reference proteome</keyword>
<sequence>MDNNKDAVYIQQLRKYCKDNKKWNEIFPVTFIQAIYNAANGNRLDTLLAMYNSIFVEYKGSFATTVAAIDNIVRKKGLIITYFDENNLSWTRRYKLHDTSDINFQNEDNWEGYNFDILVDEIYKAIKYIFTNIDKFPDLKNVLIQQITEVTENIFNNIEDYTNLYNIFKELIKENINNVFNNINDYTNLKNLINTNIYNRVDYIFNNIDDFKVLLNKINVAILNRVDYIFNNINNYPELKQLIINSLQAKQLFTIEFSVNGDTLDIINKDELNSYIENNNVNNNALFTFIGKFFDSSNNKLLYNLVFTAFVNINSNYLNLDNCYGETLIINNGKLYKCKINFNINTETEMSNPNWITYARKYDDIPTFEFNYISTNIYSIVDIDDYNKYVNSFKYNTLVRFIFNESSTIINEYIGYISKVGSTLRILIYLQESNDFVYDTIISGIIENNELRISRLTNSDILTYLYNANSSGGVVLLDDNTLIPSKFLPSYIDDVIDLLGGIVESTPTSGMTAGYKYYVTSTKKIFTASSATSGITSDPISDVIYVVPDDINGAIMYRWSGTTLVEIVNGGIVIGTTTGTAFDGARGLNNENILKSVPNKLITDVSVIARGLNDDVIIRTTYSERTNNDGSYVANKYRDYQLPEAQQGRAGLMSTSDKVKLDSIYNEYIINDENFFSVSQGQAFTLTTWGKSNFNAFRDAILNGKQVQLYLSSYEDGAEANINVPCEVAVNAKTLIITYVIPDLLKQVKATLTINDNNNNVSCSITNVINLTGVGSGLTIGTTSGTAFEGNRGLQAEKDIDKLQSYTNNGVVSNVESSSNSSGELKVTRRINSGGAIVTSEQYIALPQSSSSKAGLMSANDKTKLDNIIIIKLTGTDLTSVNEDTDINSVKNTNIDITEFDGILESLNSDKNVKIYINEYNDAVKQTFNINCDIAFNYNSKEIFIQYDIYDVNKRIYASLYKDGDRVSLEILAVKNKYTKFYYIDSNILYNPTKGKSINLSAAQFSMQQFDELVSDIQKRKDFCVYSTVFTSKNSDVKYYRYNINCIVNSNTQLLCNYINPLDNTYIKFTMNKLTTDVQIVINEKYNIINTVDVLNTIMSGLVLKPTSGNQFETNQRYSSSDTLIQLINKFIQNSGYNDFRIVHSPTTINFVFGTTINNSNPIVNVLSFASNLLVGAPVLRIYSKSIDFSEVATLTYAELNNTIRDGSWRSFELDLSNIGSGGSGYTLPIASATTLGGIKIPANGQMTIDKDGNLYPNAATSNSAGIVRPGVRSGLFMNDSSISVTLGRKDINLGTLTPGSTINGGRYYIYDDIVVGNASPKFKLNNNINSWEDPLAIIIVNRKNIGGMYFEGTNINMLTATNDCTKIGAIFIRYFQNGNENGYFVWAVPKAI</sequence>